<dbReference type="RefSeq" id="WP_108622105.1">
    <property type="nucleotide sequence ID" value="NZ_CP028901.1"/>
</dbReference>
<evidence type="ECO:0000313" key="3">
    <source>
        <dbReference type="Proteomes" id="UP000244571"/>
    </source>
</evidence>
<accession>A0A2R4XLL7</accession>
<gene>
    <name evidence="2" type="ORF">DBV39_14285</name>
</gene>
<keyword evidence="1" id="KW-0472">Membrane</keyword>
<sequence>MFEHLFARRVLGGLTALSGALLASFLNFPLPWLLGPMLCVATFRLASAPVSAYKPFRSTGQWVIGVSLGLYFTSEILDLFAQYWFAIGIATLVPILISIVGTVVLKYVGNADLKTAWFSSAIGGASEMSTLAERYSARVDLVASAHCLRILAVVIVVPFGYQAWNVTGGDVSSLTQRLVNWEQIPVLLLATVATGFLFKKYRVPTSWVLGPLLAAGVLSMSGLVETTLPGVVVNVGQLLIGWSLGDNYRPAFFKAAPRFLLGIALFSASAIGIAALAGYVISFMTDIPLETIWLGLAPGGLAEMTITAKVLGLGVPIVTAFQVSRLVFVVMVTGWLYKRYLAHLEKEDQ</sequence>
<feature type="transmembrane region" description="Helical" evidence="1">
    <location>
        <begin position="260"/>
        <end position="281"/>
    </location>
</feature>
<dbReference type="NCBIfam" id="TIGR03082">
    <property type="entry name" value="Gneg_AbrB_dup"/>
    <property type="match status" value="2"/>
</dbReference>
<protein>
    <submittedName>
        <fullName evidence="2">Ammonia monooxygenase</fullName>
    </submittedName>
</protein>
<dbReference type="OrthoDB" id="8527964at2"/>
<reference evidence="2 3" key="1">
    <citation type="submission" date="2018-04" db="EMBL/GenBank/DDBJ databases">
        <title>Bordetella sp. HZ20 isolated from seawater.</title>
        <authorList>
            <person name="Sun C."/>
        </authorList>
    </citation>
    <scope>NUCLEOTIDE SEQUENCE [LARGE SCALE GENOMIC DNA]</scope>
    <source>
        <strain evidence="2 3">HZ20</strain>
    </source>
</reference>
<keyword evidence="2" id="KW-0503">Monooxygenase</keyword>
<dbReference type="AlphaFoldDB" id="A0A2R4XLL7"/>
<feature type="transmembrane region" description="Helical" evidence="1">
    <location>
        <begin position="313"/>
        <end position="337"/>
    </location>
</feature>
<dbReference type="PANTHER" id="PTHR38457">
    <property type="entry name" value="REGULATOR ABRB-RELATED"/>
    <property type="match status" value="1"/>
</dbReference>
<name>A0A2R4XLL7_9BURK</name>
<keyword evidence="3" id="KW-1185">Reference proteome</keyword>
<proteinExistence type="predicted"/>
<dbReference type="InterPro" id="IPR007820">
    <property type="entry name" value="AbrB_fam"/>
</dbReference>
<feature type="transmembrane region" description="Helical" evidence="1">
    <location>
        <begin position="181"/>
        <end position="198"/>
    </location>
</feature>
<feature type="transmembrane region" description="Helical" evidence="1">
    <location>
        <begin position="141"/>
        <end position="161"/>
    </location>
</feature>
<dbReference type="Proteomes" id="UP000244571">
    <property type="component" value="Chromosome"/>
</dbReference>
<keyword evidence="1" id="KW-0812">Transmembrane</keyword>
<keyword evidence="2" id="KW-0560">Oxidoreductase</keyword>
<dbReference type="Pfam" id="PF05145">
    <property type="entry name" value="AbrB"/>
    <property type="match status" value="1"/>
</dbReference>
<dbReference type="KEGG" id="boz:DBV39_14285"/>
<feature type="transmembrane region" description="Helical" evidence="1">
    <location>
        <begin position="83"/>
        <end position="105"/>
    </location>
</feature>
<dbReference type="PANTHER" id="PTHR38457:SF1">
    <property type="entry name" value="REGULATOR ABRB-RELATED"/>
    <property type="match status" value="1"/>
</dbReference>
<dbReference type="GO" id="GO:0010468">
    <property type="term" value="P:regulation of gene expression"/>
    <property type="evidence" value="ECO:0007669"/>
    <property type="project" value="InterPro"/>
</dbReference>
<organism evidence="2 3">
    <name type="scientific">Orrella marina</name>
    <dbReference type="NCBI Taxonomy" id="2163011"/>
    <lineage>
        <taxon>Bacteria</taxon>
        <taxon>Pseudomonadati</taxon>
        <taxon>Pseudomonadota</taxon>
        <taxon>Betaproteobacteria</taxon>
        <taxon>Burkholderiales</taxon>
        <taxon>Alcaligenaceae</taxon>
        <taxon>Orrella</taxon>
    </lineage>
</organism>
<evidence type="ECO:0000313" key="2">
    <source>
        <dbReference type="EMBL" id="AWB34692.1"/>
    </source>
</evidence>
<dbReference type="PIRSF" id="PIRSF038991">
    <property type="entry name" value="Protein_AbrB"/>
    <property type="match status" value="1"/>
</dbReference>
<dbReference type="InterPro" id="IPR017516">
    <property type="entry name" value="AbrB_dup"/>
</dbReference>
<dbReference type="EMBL" id="CP028901">
    <property type="protein sequence ID" value="AWB34692.1"/>
    <property type="molecule type" value="Genomic_DNA"/>
</dbReference>
<keyword evidence="1" id="KW-1133">Transmembrane helix</keyword>
<evidence type="ECO:0000256" key="1">
    <source>
        <dbReference type="SAM" id="Phobius"/>
    </source>
</evidence>
<dbReference type="GO" id="GO:0016020">
    <property type="term" value="C:membrane"/>
    <property type="evidence" value="ECO:0007669"/>
    <property type="project" value="InterPro"/>
</dbReference>
<dbReference type="GO" id="GO:0004497">
    <property type="term" value="F:monooxygenase activity"/>
    <property type="evidence" value="ECO:0007669"/>
    <property type="project" value="UniProtKB-KW"/>
</dbReference>